<evidence type="ECO:0000313" key="2">
    <source>
        <dbReference type="EMBL" id="RVU15629.1"/>
    </source>
</evidence>
<dbReference type="InterPro" id="IPR000182">
    <property type="entry name" value="GNAT_dom"/>
</dbReference>
<dbReference type="Gene3D" id="3.40.630.90">
    <property type="match status" value="1"/>
</dbReference>
<dbReference type="Pfam" id="PF13508">
    <property type="entry name" value="Acetyltransf_7"/>
    <property type="match status" value="1"/>
</dbReference>
<keyword evidence="3" id="KW-1185">Reference proteome</keyword>
<sequence>MPPIRTLVLDSFLLRTVDIAGVDPKQLHALSVGVRWPHRVPDWRTLLAAGRGIAAVDEIGRAVGSAMWFPYSDGFATIGMVITSPRLQAHGAGRWLMDEVLAAAGPRAFGLNATREAHRLYQSLGFVDEATLYQRQGRALPPEDAPLPPGATLRAAEPADLDALVRLDARAFGAPRPALLAHLLAAGAGTVLARAGRIEAYALRRPFGRGQVVGPLVAACDADAIAVGRPHVEAQAGRFLRLDTRQADGPFAAFLARSGLAVFDTLTTMSLGRSWPAPAPDGPVSYALASQALN</sequence>
<keyword evidence="2" id="KW-0808">Transferase</keyword>
<dbReference type="EMBL" id="SACP01000020">
    <property type="protein sequence ID" value="RVU15629.1"/>
    <property type="molecule type" value="Genomic_DNA"/>
</dbReference>
<gene>
    <name evidence="2" type="ORF">EOE48_19155</name>
</gene>
<dbReference type="InterPro" id="IPR016181">
    <property type="entry name" value="Acyl_CoA_acyltransferase"/>
</dbReference>
<organism evidence="2 3">
    <name type="scientific">Methylobacterium oryzihabitans</name>
    <dbReference type="NCBI Taxonomy" id="2499852"/>
    <lineage>
        <taxon>Bacteria</taxon>
        <taxon>Pseudomonadati</taxon>
        <taxon>Pseudomonadota</taxon>
        <taxon>Alphaproteobacteria</taxon>
        <taxon>Hyphomicrobiales</taxon>
        <taxon>Methylobacteriaceae</taxon>
        <taxon>Methylobacterium</taxon>
    </lineage>
</organism>
<dbReference type="RefSeq" id="WP_127732095.1">
    <property type="nucleotide sequence ID" value="NZ_SACP01000020.1"/>
</dbReference>
<evidence type="ECO:0000259" key="1">
    <source>
        <dbReference type="PROSITE" id="PS51186"/>
    </source>
</evidence>
<dbReference type="SUPFAM" id="SSF55729">
    <property type="entry name" value="Acyl-CoA N-acyltransferases (Nat)"/>
    <property type="match status" value="1"/>
</dbReference>
<dbReference type="PANTHER" id="PTHR47237:SF2">
    <property type="entry name" value="BLL4206 PROTEIN"/>
    <property type="match status" value="1"/>
</dbReference>
<dbReference type="Pfam" id="PF18014">
    <property type="entry name" value="Acetyltransf_18"/>
    <property type="match status" value="1"/>
</dbReference>
<dbReference type="PROSITE" id="PS51186">
    <property type="entry name" value="GNAT"/>
    <property type="match status" value="1"/>
</dbReference>
<dbReference type="OrthoDB" id="8453373at2"/>
<dbReference type="InterPro" id="IPR041496">
    <property type="entry name" value="YitH/HolE_GNAT"/>
</dbReference>
<dbReference type="AlphaFoldDB" id="A0A3S2V7B9"/>
<proteinExistence type="predicted"/>
<comment type="caution">
    <text evidence="2">The sequence shown here is derived from an EMBL/GenBank/DDBJ whole genome shotgun (WGS) entry which is preliminary data.</text>
</comment>
<dbReference type="Proteomes" id="UP000286997">
    <property type="component" value="Unassembled WGS sequence"/>
</dbReference>
<accession>A0A3S2V7B9</accession>
<evidence type="ECO:0000313" key="3">
    <source>
        <dbReference type="Proteomes" id="UP000286997"/>
    </source>
</evidence>
<name>A0A3S2V7B9_9HYPH</name>
<dbReference type="GO" id="GO:0016747">
    <property type="term" value="F:acyltransferase activity, transferring groups other than amino-acyl groups"/>
    <property type="evidence" value="ECO:0007669"/>
    <property type="project" value="InterPro"/>
</dbReference>
<reference evidence="2 3" key="1">
    <citation type="submission" date="2019-01" db="EMBL/GenBank/DDBJ databases">
        <authorList>
            <person name="Chen W.-M."/>
        </authorList>
    </citation>
    <scope>NUCLEOTIDE SEQUENCE [LARGE SCALE GENOMIC DNA]</scope>
    <source>
        <strain evidence="2 3">TER-1</strain>
    </source>
</reference>
<dbReference type="InterPro" id="IPR052729">
    <property type="entry name" value="Acyl/Acetyltrans_Enzymes"/>
</dbReference>
<dbReference type="PANTHER" id="PTHR47237">
    <property type="entry name" value="SLL0310 PROTEIN"/>
    <property type="match status" value="1"/>
</dbReference>
<feature type="domain" description="N-acetyltransferase" evidence="1">
    <location>
        <begin position="12"/>
        <end position="154"/>
    </location>
</feature>
<dbReference type="CDD" id="cd04301">
    <property type="entry name" value="NAT_SF"/>
    <property type="match status" value="1"/>
</dbReference>
<protein>
    <submittedName>
        <fullName evidence="2">N-acetyltransferase</fullName>
    </submittedName>
</protein>
<dbReference type="Gene3D" id="3.40.630.30">
    <property type="match status" value="1"/>
</dbReference>